<feature type="region of interest" description="Disordered" evidence="1">
    <location>
        <begin position="45"/>
        <end position="72"/>
    </location>
</feature>
<name>A0ABP0UCG2_9BRYO</name>
<dbReference type="EMBL" id="OZ019895">
    <property type="protein sequence ID" value="CAK9218531.1"/>
    <property type="molecule type" value="Genomic_DNA"/>
</dbReference>
<feature type="compositionally biased region" description="Polar residues" evidence="1">
    <location>
        <begin position="51"/>
        <end position="60"/>
    </location>
</feature>
<organism evidence="2 3">
    <name type="scientific">Sphagnum troendelagicum</name>
    <dbReference type="NCBI Taxonomy" id="128251"/>
    <lineage>
        <taxon>Eukaryota</taxon>
        <taxon>Viridiplantae</taxon>
        <taxon>Streptophyta</taxon>
        <taxon>Embryophyta</taxon>
        <taxon>Bryophyta</taxon>
        <taxon>Sphagnophytina</taxon>
        <taxon>Sphagnopsida</taxon>
        <taxon>Sphagnales</taxon>
        <taxon>Sphagnaceae</taxon>
        <taxon>Sphagnum</taxon>
    </lineage>
</organism>
<protein>
    <submittedName>
        <fullName evidence="2">Uncharacterized protein</fullName>
    </submittedName>
</protein>
<evidence type="ECO:0000313" key="3">
    <source>
        <dbReference type="Proteomes" id="UP001497512"/>
    </source>
</evidence>
<proteinExistence type="predicted"/>
<accession>A0ABP0UCG2</accession>
<gene>
    <name evidence="2" type="ORF">CSSPTR1EN2_LOCUS14031</name>
</gene>
<dbReference type="Proteomes" id="UP001497512">
    <property type="component" value="Chromosome 3"/>
</dbReference>
<reference evidence="2" key="1">
    <citation type="submission" date="2024-02" db="EMBL/GenBank/DDBJ databases">
        <authorList>
            <consortium name="ELIXIR-Norway"/>
            <consortium name="Elixir Norway"/>
        </authorList>
    </citation>
    <scope>NUCLEOTIDE SEQUENCE</scope>
</reference>
<evidence type="ECO:0000256" key="1">
    <source>
        <dbReference type="SAM" id="MobiDB-lite"/>
    </source>
</evidence>
<evidence type="ECO:0000313" key="2">
    <source>
        <dbReference type="EMBL" id="CAK9218531.1"/>
    </source>
</evidence>
<sequence>MIRKAWLALMKKDWSLILEVEKPEEAYIEPDLWLPNSWHLAPEKRDRPLQQAGSSASTFTEGGHNCPDSQRL</sequence>
<keyword evidence="3" id="KW-1185">Reference proteome</keyword>